<dbReference type="GO" id="GO:0097367">
    <property type="term" value="F:carbohydrate derivative binding"/>
    <property type="evidence" value="ECO:0007669"/>
    <property type="project" value="InterPro"/>
</dbReference>
<dbReference type="InterPro" id="IPR036388">
    <property type="entry name" value="WH-like_DNA-bd_sf"/>
</dbReference>
<dbReference type="Proteomes" id="UP000231179">
    <property type="component" value="Chromosome"/>
</dbReference>
<dbReference type="Gene3D" id="1.10.10.10">
    <property type="entry name" value="Winged helix-like DNA-binding domain superfamily/Winged helix DNA-binding domain"/>
    <property type="match status" value="1"/>
</dbReference>
<dbReference type="RefSeq" id="WP_100254016.1">
    <property type="nucleotide sequence ID" value="NZ_CP024870.1"/>
</dbReference>
<dbReference type="InterPro" id="IPR009057">
    <property type="entry name" value="Homeodomain-like_sf"/>
</dbReference>
<dbReference type="SUPFAM" id="SSF53697">
    <property type="entry name" value="SIS domain"/>
    <property type="match status" value="1"/>
</dbReference>
<keyword evidence="3" id="KW-1185">Reference proteome</keyword>
<dbReference type="Gene3D" id="3.40.50.10490">
    <property type="entry name" value="Glucose-6-phosphate isomerase like protein, domain 1"/>
    <property type="match status" value="1"/>
</dbReference>
<dbReference type="AlphaFoldDB" id="A0A2K8KFH9"/>
<dbReference type="GO" id="GO:0003700">
    <property type="term" value="F:DNA-binding transcription factor activity"/>
    <property type="evidence" value="ECO:0007669"/>
    <property type="project" value="InterPro"/>
</dbReference>
<evidence type="ECO:0000259" key="1">
    <source>
        <dbReference type="PROSITE" id="PS51071"/>
    </source>
</evidence>
<dbReference type="InterPro" id="IPR046348">
    <property type="entry name" value="SIS_dom_sf"/>
</dbReference>
<reference evidence="2 3" key="1">
    <citation type="submission" date="2017-11" db="EMBL/GenBank/DDBJ databases">
        <title>Complete genome sequence of Spiroplasma clarkii CN-5 (DSM 19994).</title>
        <authorList>
            <person name="Tsai Y.-M."/>
            <person name="Chang A."/>
            <person name="Lo W.-S."/>
            <person name="Kuo C.-H."/>
        </authorList>
    </citation>
    <scope>NUCLEOTIDE SEQUENCE [LARGE SCALE GENOMIC DNA]</scope>
    <source>
        <strain evidence="2 3">CN-5</strain>
    </source>
</reference>
<dbReference type="GO" id="GO:1901135">
    <property type="term" value="P:carbohydrate derivative metabolic process"/>
    <property type="evidence" value="ECO:0007669"/>
    <property type="project" value="InterPro"/>
</dbReference>
<dbReference type="InterPro" id="IPR047640">
    <property type="entry name" value="RpiR-like"/>
</dbReference>
<evidence type="ECO:0000313" key="2">
    <source>
        <dbReference type="EMBL" id="ATX70450.1"/>
    </source>
</evidence>
<dbReference type="PANTHER" id="PTHR30514:SF10">
    <property type="entry name" value="MURR_RPIR FAMILY TRANSCRIPTIONAL REGULATOR"/>
    <property type="match status" value="1"/>
</dbReference>
<dbReference type="Pfam" id="PF01418">
    <property type="entry name" value="HTH_6"/>
    <property type="match status" value="1"/>
</dbReference>
<evidence type="ECO:0000313" key="3">
    <source>
        <dbReference type="Proteomes" id="UP000231179"/>
    </source>
</evidence>
<organism evidence="2 3">
    <name type="scientific">Spiroplasma clarkii</name>
    <dbReference type="NCBI Taxonomy" id="2139"/>
    <lineage>
        <taxon>Bacteria</taxon>
        <taxon>Bacillati</taxon>
        <taxon>Mycoplasmatota</taxon>
        <taxon>Mollicutes</taxon>
        <taxon>Entomoplasmatales</taxon>
        <taxon>Spiroplasmataceae</taxon>
        <taxon>Spiroplasma</taxon>
    </lineage>
</organism>
<protein>
    <submittedName>
        <fullName evidence="2">MurR/RpiR family transcriptional regulator</fullName>
    </submittedName>
</protein>
<dbReference type="InterPro" id="IPR000281">
    <property type="entry name" value="HTH_RpiR"/>
</dbReference>
<sequence>MEHLVNNTKLSSTERTVIEYIITNIDKLENMTIKKICNQLNVSESLITKSCKKVDFSGFKDLKDHLLNQYYYKKEKNLKEDFYDNLFSDLKLTHNIIDQDLIAKIASQLCENNNKIIIFATGKTKIIASYFYFTLLEYGFNVEMVSSLYAEKGFETNNAIIFALSISGNNSKIDRYLNIINQFKKYKMIVGVTSTPNFISKNNVNFHIYGNIRKYFSSDQRANPFVEKYVLMYLIDNILLNIFEKLKYDNKVVFGNSKSKNFI</sequence>
<name>A0A2K8KFH9_9MOLU</name>
<feature type="domain" description="HTH rpiR-type" evidence="1">
    <location>
        <begin position="1"/>
        <end position="73"/>
    </location>
</feature>
<dbReference type="PROSITE" id="PS51071">
    <property type="entry name" value="HTH_RPIR"/>
    <property type="match status" value="1"/>
</dbReference>
<accession>A0A2K8KFH9</accession>
<dbReference type="EMBL" id="CP024870">
    <property type="protein sequence ID" value="ATX70450.1"/>
    <property type="molecule type" value="Genomic_DNA"/>
</dbReference>
<gene>
    <name evidence="2" type="ORF">SCLAR_v1c01170</name>
</gene>
<dbReference type="GO" id="GO:0003677">
    <property type="term" value="F:DNA binding"/>
    <property type="evidence" value="ECO:0007669"/>
    <property type="project" value="InterPro"/>
</dbReference>
<proteinExistence type="predicted"/>
<dbReference type="SUPFAM" id="SSF46689">
    <property type="entry name" value="Homeodomain-like"/>
    <property type="match status" value="1"/>
</dbReference>
<dbReference type="PANTHER" id="PTHR30514">
    <property type="entry name" value="GLUCOKINASE"/>
    <property type="match status" value="1"/>
</dbReference>